<keyword evidence="1" id="KW-0813">Transport</keyword>
<evidence type="ECO:0000256" key="1">
    <source>
        <dbReference type="ARBA" id="ARBA00022448"/>
    </source>
</evidence>
<evidence type="ECO:0000259" key="3">
    <source>
        <dbReference type="Pfam" id="PF12849"/>
    </source>
</evidence>
<feature type="domain" description="PBP" evidence="3">
    <location>
        <begin position="84"/>
        <end position="319"/>
    </location>
</feature>
<dbReference type="AlphaFoldDB" id="B8GKH1"/>
<sequence precursor="true">MVEKRRTFGTMACGLAAILIVALLVSGCIGNTSKTTTPATTAVTTVSPAATTAIATQATTVPTVAPANTTTTTNGSASSALTGASTGRLTITGSTTVLPIAQAWAEAFMAANKGADVQVSGGGSGVGVQAIGEKTAMIGMSSREVTADELKKYPSMTITPIARDGLSVIVNPQNMVTTLTLSQIRGIYNGTITNWKDVGGADLSIVVIGRDSSSGTRDFISSAVMQKDNFTSSVLEKNSNGAVETGVSTTPGAIGYVGLGYTKDAVKALTLSANGAAVAPSVATVVDGTYPLSRKLYMLTNGPATGIAKDFLDYALSQEGQKVVEDQGFVRI</sequence>
<accession>B8GKH1</accession>
<dbReference type="PANTHER" id="PTHR30570:SF1">
    <property type="entry name" value="PHOSPHATE-BINDING PROTEIN PSTS"/>
    <property type="match status" value="1"/>
</dbReference>
<dbReference type="Gene3D" id="3.40.190.10">
    <property type="entry name" value="Periplasmic binding protein-like II"/>
    <property type="match status" value="2"/>
</dbReference>
<organism evidence="4 5">
    <name type="scientific">Methanosphaerula palustris (strain ATCC BAA-1556 / DSM 19958 / E1-9c)</name>
    <dbReference type="NCBI Taxonomy" id="521011"/>
    <lineage>
        <taxon>Archaea</taxon>
        <taxon>Methanobacteriati</taxon>
        <taxon>Methanobacteriota</taxon>
        <taxon>Stenosarchaea group</taxon>
        <taxon>Methanomicrobia</taxon>
        <taxon>Methanomicrobiales</taxon>
        <taxon>Methanoregulaceae</taxon>
        <taxon>Methanosphaerula</taxon>
    </lineage>
</organism>
<dbReference type="CDD" id="cd13653">
    <property type="entry name" value="PBP2_phosphate_like_1"/>
    <property type="match status" value="1"/>
</dbReference>
<proteinExistence type="predicted"/>
<dbReference type="OrthoDB" id="53390at2157"/>
<reference evidence="4 5" key="1">
    <citation type="journal article" date="2015" name="Genome Announc.">
        <title>Complete Genome Sequence of Methanosphaerula palustris E1-9CT, a Hydrogenotrophic Methanogen Isolated from a Minerotrophic Fen Peatland.</title>
        <authorList>
            <person name="Cadillo-Quiroz H."/>
            <person name="Browne P."/>
            <person name="Kyrpides N."/>
            <person name="Woyke T."/>
            <person name="Goodwin L."/>
            <person name="Detter C."/>
            <person name="Yavitt J.B."/>
            <person name="Zinder S.H."/>
        </authorList>
    </citation>
    <scope>NUCLEOTIDE SEQUENCE [LARGE SCALE GENOMIC DNA]</scope>
    <source>
        <strain evidence="5">ATCC BAA-1556 / DSM 19958 / E1-9c</strain>
    </source>
</reference>
<dbReference type="Pfam" id="PF12849">
    <property type="entry name" value="PBP_like_2"/>
    <property type="match status" value="1"/>
</dbReference>
<name>B8GKH1_METPE</name>
<dbReference type="eggNOG" id="arCOG00213">
    <property type="taxonomic scope" value="Archaea"/>
</dbReference>
<dbReference type="InterPro" id="IPR024370">
    <property type="entry name" value="PBP_domain"/>
</dbReference>
<dbReference type="GO" id="GO:0042301">
    <property type="term" value="F:phosphate ion binding"/>
    <property type="evidence" value="ECO:0007669"/>
    <property type="project" value="InterPro"/>
</dbReference>
<protein>
    <submittedName>
        <fullName evidence="4">Phosphate binding protein</fullName>
    </submittedName>
</protein>
<dbReference type="PANTHER" id="PTHR30570">
    <property type="entry name" value="PERIPLASMIC PHOSPHATE BINDING COMPONENT OF PHOSPHATE ABC TRANSPORTER"/>
    <property type="match status" value="1"/>
</dbReference>
<dbReference type="InterPro" id="IPR011862">
    <property type="entry name" value="Phos-bd"/>
</dbReference>
<dbReference type="STRING" id="521011.Mpal_0480"/>
<dbReference type="Proteomes" id="UP000002457">
    <property type="component" value="Chromosome"/>
</dbReference>
<dbReference type="SUPFAM" id="SSF53850">
    <property type="entry name" value="Periplasmic binding protein-like II"/>
    <property type="match status" value="1"/>
</dbReference>
<dbReference type="HOGENOM" id="CLU_026228_5_1_2"/>
<dbReference type="KEGG" id="mpl:Mpal_0480"/>
<dbReference type="PROSITE" id="PS51257">
    <property type="entry name" value="PROKAR_LIPOPROTEIN"/>
    <property type="match status" value="1"/>
</dbReference>
<dbReference type="RefSeq" id="WP_012617173.1">
    <property type="nucleotide sequence ID" value="NC_011832.1"/>
</dbReference>
<evidence type="ECO:0000256" key="2">
    <source>
        <dbReference type="ARBA" id="ARBA00022729"/>
    </source>
</evidence>
<evidence type="ECO:0000313" key="5">
    <source>
        <dbReference type="Proteomes" id="UP000002457"/>
    </source>
</evidence>
<evidence type="ECO:0000313" key="4">
    <source>
        <dbReference type="EMBL" id="ACL15854.1"/>
    </source>
</evidence>
<keyword evidence="5" id="KW-1185">Reference proteome</keyword>
<dbReference type="GeneID" id="7272804"/>
<dbReference type="InterPro" id="IPR050811">
    <property type="entry name" value="Phosphate_ABC_transporter"/>
</dbReference>
<keyword evidence="2" id="KW-0732">Signal</keyword>
<gene>
    <name evidence="4" type="ordered locus">Mpal_0480</name>
</gene>
<dbReference type="NCBIfam" id="TIGR02136">
    <property type="entry name" value="ptsS_2"/>
    <property type="match status" value="1"/>
</dbReference>
<dbReference type="EMBL" id="CP001338">
    <property type="protein sequence ID" value="ACL15854.1"/>
    <property type="molecule type" value="Genomic_DNA"/>
</dbReference>